<accession>A0ABW7N7V1</accession>
<dbReference type="PANTHER" id="PTHR33990:SF1">
    <property type="entry name" value="PROTEIN YJDN"/>
    <property type="match status" value="1"/>
</dbReference>
<dbReference type="InterPro" id="IPR029068">
    <property type="entry name" value="Glyas_Bleomycin-R_OHBP_Dase"/>
</dbReference>
<gene>
    <name evidence="4" type="ORF">ACHKAR_08315</name>
</gene>
<dbReference type="CDD" id="cd06588">
    <property type="entry name" value="PhnB_like"/>
    <property type="match status" value="1"/>
</dbReference>
<evidence type="ECO:0000259" key="2">
    <source>
        <dbReference type="Pfam" id="PF00903"/>
    </source>
</evidence>
<dbReference type="EMBL" id="JBIPKE010000015">
    <property type="protein sequence ID" value="MFH6983437.1"/>
    <property type="molecule type" value="Genomic_DNA"/>
</dbReference>
<evidence type="ECO:0000313" key="5">
    <source>
        <dbReference type="Proteomes" id="UP001610063"/>
    </source>
</evidence>
<reference evidence="4 5" key="1">
    <citation type="journal article" date="2013" name="Int. J. Syst. Evol. Microbiol.">
        <title>Marinoscillum luteum sp. nov., isolated from marine sediment.</title>
        <authorList>
            <person name="Cha I.T."/>
            <person name="Park S.J."/>
            <person name="Kim S.J."/>
            <person name="Kim J.G."/>
            <person name="Jung M.Y."/>
            <person name="Shin K.S."/>
            <person name="Kwon K.K."/>
            <person name="Yang S.H."/>
            <person name="Seo Y.S."/>
            <person name="Rhee S.K."/>
        </authorList>
    </citation>
    <scope>NUCLEOTIDE SEQUENCE [LARGE SCALE GENOMIC DNA]</scope>
    <source>
        <strain evidence="4 5">KCTC 23939</strain>
    </source>
</reference>
<feature type="domain" description="Activator of Hsp90 ATPase homologue 1/2-like C-terminal" evidence="3">
    <location>
        <begin position="25"/>
        <end position="163"/>
    </location>
</feature>
<dbReference type="InterPro" id="IPR023393">
    <property type="entry name" value="START-like_dom_sf"/>
</dbReference>
<comment type="similarity">
    <text evidence="1">Belongs to the AHA1 family.</text>
</comment>
<dbReference type="InterPro" id="IPR028973">
    <property type="entry name" value="PhnB-like"/>
</dbReference>
<dbReference type="RefSeq" id="WP_395417000.1">
    <property type="nucleotide sequence ID" value="NZ_JBIPKE010000015.1"/>
</dbReference>
<dbReference type="SUPFAM" id="SSF54593">
    <property type="entry name" value="Glyoxalase/Bleomycin resistance protein/Dihydroxybiphenyl dioxygenase"/>
    <property type="match status" value="1"/>
</dbReference>
<dbReference type="Pfam" id="PF08327">
    <property type="entry name" value="AHSA1"/>
    <property type="match status" value="1"/>
</dbReference>
<organism evidence="4 5">
    <name type="scientific">Marinoscillum luteum</name>
    <dbReference type="NCBI Taxonomy" id="861051"/>
    <lineage>
        <taxon>Bacteria</taxon>
        <taxon>Pseudomonadati</taxon>
        <taxon>Bacteroidota</taxon>
        <taxon>Cytophagia</taxon>
        <taxon>Cytophagales</taxon>
        <taxon>Reichenbachiellaceae</taxon>
        <taxon>Marinoscillum</taxon>
    </lineage>
</organism>
<proteinExistence type="inferred from homology"/>
<dbReference type="SUPFAM" id="SSF55961">
    <property type="entry name" value="Bet v1-like"/>
    <property type="match status" value="1"/>
</dbReference>
<comment type="caution">
    <text evidence="4">The sequence shown here is derived from an EMBL/GenBank/DDBJ whole genome shotgun (WGS) entry which is preliminary data.</text>
</comment>
<dbReference type="PANTHER" id="PTHR33990">
    <property type="entry name" value="PROTEIN YJDN-RELATED"/>
    <property type="match status" value="1"/>
</dbReference>
<dbReference type="CDD" id="cd07814">
    <property type="entry name" value="SRPBCC_CalC_Aha1-like"/>
    <property type="match status" value="1"/>
</dbReference>
<evidence type="ECO:0000259" key="3">
    <source>
        <dbReference type="Pfam" id="PF08327"/>
    </source>
</evidence>
<sequence length="321" mass="36941">MNPTLFMDFTVDKSNNTMHIKRQFDAPRDVVWKAWTTAEILDQWWAPKPYKCNTKTMDFKEGGYWLYYMEGPKGDIHWCRADYSSVNPQESYEATDAFCDSDGKINDIHPGSHWHNVFTDFEGDSTLVTITITYKSLEDLEKIVEMGFKEGLAMGMENLDHYISTQFKLRKENKVTNKAGVATYLNFPGNTEEVFRFYQKVFGGEFTGRGLQRFEDFSFPGQPPMDEATKKLIIHVELTILGGHRLMATDAPESMGFKVNAGNNMHIHLEPDSKEEADRLFNELSAGGEVEMGMKDMFWGAYFGSFQDKYGINWMINYQPV</sequence>
<dbReference type="InterPro" id="IPR013538">
    <property type="entry name" value="ASHA1/2-like_C"/>
</dbReference>
<keyword evidence="5" id="KW-1185">Reference proteome</keyword>
<feature type="domain" description="Glyoxalase/fosfomycin resistance/dioxygenase" evidence="2">
    <location>
        <begin position="189"/>
        <end position="316"/>
    </location>
</feature>
<evidence type="ECO:0000313" key="4">
    <source>
        <dbReference type="EMBL" id="MFH6983437.1"/>
    </source>
</evidence>
<dbReference type="Proteomes" id="UP001610063">
    <property type="component" value="Unassembled WGS sequence"/>
</dbReference>
<evidence type="ECO:0000256" key="1">
    <source>
        <dbReference type="ARBA" id="ARBA00006817"/>
    </source>
</evidence>
<dbReference type="InterPro" id="IPR004360">
    <property type="entry name" value="Glyas_Fos-R_dOase_dom"/>
</dbReference>
<dbReference type="Gene3D" id="3.30.530.20">
    <property type="match status" value="1"/>
</dbReference>
<dbReference type="Pfam" id="PF00903">
    <property type="entry name" value="Glyoxalase"/>
    <property type="match status" value="1"/>
</dbReference>
<protein>
    <submittedName>
        <fullName evidence="4">SRPBCC domain-containing protein</fullName>
    </submittedName>
</protein>
<name>A0ABW7N7V1_9BACT</name>
<dbReference type="Gene3D" id="3.10.180.10">
    <property type="entry name" value="2,3-Dihydroxybiphenyl 1,2-Dioxygenase, domain 1"/>
    <property type="match status" value="1"/>
</dbReference>